<dbReference type="Gene3D" id="1.20.1640.10">
    <property type="entry name" value="Multidrug efflux transporter AcrB transmembrane domain"/>
    <property type="match status" value="1"/>
</dbReference>
<feature type="transmembrane region" description="Helical" evidence="1">
    <location>
        <begin position="24"/>
        <end position="43"/>
    </location>
</feature>
<gene>
    <name evidence="2" type="ORF">GCM10011403_27710</name>
</gene>
<dbReference type="SUPFAM" id="SSF82866">
    <property type="entry name" value="Multidrug efflux transporter AcrB transmembrane domain"/>
    <property type="match status" value="1"/>
</dbReference>
<dbReference type="GO" id="GO:0005886">
    <property type="term" value="C:plasma membrane"/>
    <property type="evidence" value="ECO:0007669"/>
    <property type="project" value="TreeGrafter"/>
</dbReference>
<dbReference type="InterPro" id="IPR001036">
    <property type="entry name" value="Acrflvin-R"/>
</dbReference>
<dbReference type="AlphaFoldDB" id="A0A916QNT2"/>
<dbReference type="PANTHER" id="PTHR32063">
    <property type="match status" value="1"/>
</dbReference>
<dbReference type="Pfam" id="PF00873">
    <property type="entry name" value="ACR_tran"/>
    <property type="match status" value="1"/>
</dbReference>
<organism evidence="2 3">
    <name type="scientific">Pseudohongiella nitratireducens</name>
    <dbReference type="NCBI Taxonomy" id="1768907"/>
    <lineage>
        <taxon>Bacteria</taxon>
        <taxon>Pseudomonadati</taxon>
        <taxon>Pseudomonadota</taxon>
        <taxon>Gammaproteobacteria</taxon>
        <taxon>Pseudomonadales</taxon>
        <taxon>Pseudohongiellaceae</taxon>
        <taxon>Pseudohongiella</taxon>
    </lineage>
</organism>
<keyword evidence="1" id="KW-0812">Transmembrane</keyword>
<reference evidence="2" key="2">
    <citation type="submission" date="2020-09" db="EMBL/GenBank/DDBJ databases">
        <authorList>
            <person name="Sun Q."/>
            <person name="Zhou Y."/>
        </authorList>
    </citation>
    <scope>NUCLEOTIDE SEQUENCE</scope>
    <source>
        <strain evidence="2">CGMCC 1.15425</strain>
    </source>
</reference>
<accession>A0A916QNT2</accession>
<evidence type="ECO:0008006" key="4">
    <source>
        <dbReference type="Google" id="ProtNLM"/>
    </source>
</evidence>
<name>A0A916QNT2_9GAMM</name>
<dbReference type="PANTHER" id="PTHR32063:SF24">
    <property type="entry name" value="CATION EFFLUX SYSTEM (ACRB_ACRD_ACRF FAMILY)"/>
    <property type="match status" value="1"/>
</dbReference>
<dbReference type="GO" id="GO:0042910">
    <property type="term" value="F:xenobiotic transmembrane transporter activity"/>
    <property type="evidence" value="ECO:0007669"/>
    <property type="project" value="TreeGrafter"/>
</dbReference>
<sequence length="92" mass="9642">MQIGTFLPLKYQAGNTCFTLYSPVRPVIMTAVTTGLGLAPLLFATGTGSEVQRPLAAVVIGGLVTATILTLVILPALYPWFADRSNGDNSTS</sequence>
<keyword evidence="1" id="KW-1133">Transmembrane helix</keyword>
<reference evidence="2" key="1">
    <citation type="journal article" date="2014" name="Int. J. Syst. Evol. Microbiol.">
        <title>Complete genome sequence of Corynebacterium casei LMG S-19264T (=DSM 44701T), isolated from a smear-ripened cheese.</title>
        <authorList>
            <consortium name="US DOE Joint Genome Institute (JGI-PGF)"/>
            <person name="Walter F."/>
            <person name="Albersmeier A."/>
            <person name="Kalinowski J."/>
            <person name="Ruckert C."/>
        </authorList>
    </citation>
    <scope>NUCLEOTIDE SEQUENCE</scope>
    <source>
        <strain evidence="2">CGMCC 1.15425</strain>
    </source>
</reference>
<evidence type="ECO:0000256" key="1">
    <source>
        <dbReference type="SAM" id="Phobius"/>
    </source>
</evidence>
<feature type="transmembrane region" description="Helical" evidence="1">
    <location>
        <begin position="55"/>
        <end position="78"/>
    </location>
</feature>
<dbReference type="EMBL" id="BMIY01000013">
    <property type="protein sequence ID" value="GFZ82574.1"/>
    <property type="molecule type" value="Genomic_DNA"/>
</dbReference>
<evidence type="ECO:0000313" key="3">
    <source>
        <dbReference type="Proteomes" id="UP000627715"/>
    </source>
</evidence>
<proteinExistence type="predicted"/>
<dbReference type="Proteomes" id="UP000627715">
    <property type="component" value="Unassembled WGS sequence"/>
</dbReference>
<keyword evidence="3" id="KW-1185">Reference proteome</keyword>
<comment type="caution">
    <text evidence="2">The sequence shown here is derived from an EMBL/GenBank/DDBJ whole genome shotgun (WGS) entry which is preliminary data.</text>
</comment>
<protein>
    <recommendedName>
        <fullName evidence="4">Cobalt-zinc-cadmium resistance protein CzcA</fullName>
    </recommendedName>
</protein>
<keyword evidence="1" id="KW-0472">Membrane</keyword>
<evidence type="ECO:0000313" key="2">
    <source>
        <dbReference type="EMBL" id="GFZ82574.1"/>
    </source>
</evidence>